<comment type="subcellular location">
    <subcellularLocation>
        <location evidence="1">Cell membrane</location>
        <topology evidence="1">Multi-pass membrane protein</topology>
    </subcellularLocation>
</comment>
<feature type="transmembrane region" description="Helical" evidence="13">
    <location>
        <begin position="260"/>
        <end position="281"/>
    </location>
</feature>
<name>A0A0A1WGW8_ZEUCU</name>
<protein>
    <submittedName>
        <fullName evidence="15">Octopamine receptor 1</fullName>
    </submittedName>
</protein>
<feature type="transmembrane region" description="Helical" evidence="13">
    <location>
        <begin position="524"/>
        <end position="546"/>
    </location>
</feature>
<dbReference type="Pfam" id="PF00001">
    <property type="entry name" value="7tm_1"/>
    <property type="match status" value="2"/>
</dbReference>
<dbReference type="Gene3D" id="1.20.1070.10">
    <property type="entry name" value="Rhodopsin 7-helix transmembrane proteins"/>
    <property type="match status" value="3"/>
</dbReference>
<evidence type="ECO:0000256" key="6">
    <source>
        <dbReference type="ARBA" id="ARBA00023040"/>
    </source>
</evidence>
<dbReference type="AlphaFoldDB" id="A0A0A1WGW8"/>
<reference evidence="15" key="2">
    <citation type="journal article" date="2015" name="Gigascience">
        <title>Reconstructing a comprehensive transcriptome assembly of a white-pupal translocated strain of the pest fruit fly Bactrocera cucurbitae.</title>
        <authorList>
            <person name="Sim S.B."/>
            <person name="Calla B."/>
            <person name="Hall B."/>
            <person name="DeRego T."/>
            <person name="Geib S.M."/>
        </authorList>
    </citation>
    <scope>NUCLEOTIDE SEQUENCE</scope>
</reference>
<evidence type="ECO:0000256" key="5">
    <source>
        <dbReference type="ARBA" id="ARBA00022989"/>
    </source>
</evidence>
<organism evidence="15">
    <name type="scientific">Zeugodacus cucurbitae</name>
    <name type="common">Melon fruit fly</name>
    <name type="synonym">Bactrocera cucurbitae</name>
    <dbReference type="NCBI Taxonomy" id="28588"/>
    <lineage>
        <taxon>Eukaryota</taxon>
        <taxon>Metazoa</taxon>
        <taxon>Ecdysozoa</taxon>
        <taxon>Arthropoda</taxon>
        <taxon>Hexapoda</taxon>
        <taxon>Insecta</taxon>
        <taxon>Pterygota</taxon>
        <taxon>Neoptera</taxon>
        <taxon>Endopterygota</taxon>
        <taxon>Diptera</taxon>
        <taxon>Brachycera</taxon>
        <taxon>Muscomorpha</taxon>
        <taxon>Tephritoidea</taxon>
        <taxon>Tephritidae</taxon>
        <taxon>Zeugodacus</taxon>
        <taxon>Zeugodacus</taxon>
    </lineage>
</organism>
<feature type="domain" description="G-protein coupled receptors family 1 profile" evidence="14">
    <location>
        <begin position="37"/>
        <end position="543"/>
    </location>
</feature>
<dbReference type="CDD" id="cd15063">
    <property type="entry name" value="7tmA_Octopamine_R"/>
    <property type="match status" value="1"/>
</dbReference>
<sequence length="617" mass="70156">MNGTECENMVTSLKLSDPTNIISLAILLFIILLVIAGNSLVIAAVFCSNKLRSVTNYLIVNLAVADLLVGLAVLPFSAIWEVFKIWIFGDIWCRMWLAVDVWMCTASILNLCAISLDRYVAVTRPVAYPSIMSTKRAKSLIAGVWVLSFVICFPPLVGWKDQKSIIQSVHKRENYTRFYTTTVVSVQRSRQMKQLRYEYNRTHMSIDAMSDILMPATEGFNYQDPAQVSLESGEYTESSKFVYEKSFCASKCELTNDRGYVLYSALGSFYIPMFVMLFFYWRIYKAAVRTTRAIKQGFKTTKGSKCIGSRFEEKRLTLRIHRGRGSNQHDSTYSSGSTQSTTTTLGTPSPERLSKYTTRRTHNPDKIKISVSYASSETINELTAGESTVSVENRPFNSGSTLYAVHYNSVSGSETTESQLFPQQQSNNCYLQVDKCTTDIERRQSNSSDITHQHGTAFVQQHQSHRNKKIGRRNLKTQVKRFRTETKATKTLAIIVGLFIFCWLPFFTIYIIRAFCQDCIDPILFSILFWLGYCNSAINPMIYALFSKDFRSAFKVIICHCSFSQEINSLKSSRRGSDISAGRFRDRTPSITPSALKFHSLGEESEIHRPELINDYR</sequence>
<evidence type="ECO:0000256" key="2">
    <source>
        <dbReference type="ARBA" id="ARBA00010663"/>
    </source>
</evidence>
<evidence type="ECO:0000256" key="9">
    <source>
        <dbReference type="ARBA" id="ARBA00023180"/>
    </source>
</evidence>
<feature type="transmembrane region" description="Helical" evidence="13">
    <location>
        <begin position="58"/>
        <end position="83"/>
    </location>
</feature>
<keyword evidence="8 11" id="KW-0675">Receptor</keyword>
<dbReference type="SUPFAM" id="SSF81321">
    <property type="entry name" value="Family A G protein-coupled receptor-like"/>
    <property type="match status" value="1"/>
</dbReference>
<keyword evidence="9" id="KW-0325">Glycoprotein</keyword>
<evidence type="ECO:0000256" key="1">
    <source>
        <dbReference type="ARBA" id="ARBA00004651"/>
    </source>
</evidence>
<dbReference type="GO" id="GO:0004930">
    <property type="term" value="F:G protein-coupled receptor activity"/>
    <property type="evidence" value="ECO:0007669"/>
    <property type="project" value="UniProtKB-KW"/>
</dbReference>
<keyword evidence="5 13" id="KW-1133">Transmembrane helix</keyword>
<evidence type="ECO:0000256" key="8">
    <source>
        <dbReference type="ARBA" id="ARBA00023170"/>
    </source>
</evidence>
<feature type="compositionally biased region" description="Low complexity" evidence="12">
    <location>
        <begin position="331"/>
        <end position="349"/>
    </location>
</feature>
<proteinExistence type="inferred from homology"/>
<dbReference type="GO" id="GO:0005886">
    <property type="term" value="C:plasma membrane"/>
    <property type="evidence" value="ECO:0007669"/>
    <property type="project" value="UniProtKB-SubCell"/>
</dbReference>
<accession>A0A0A1WGW8</accession>
<evidence type="ECO:0000256" key="13">
    <source>
        <dbReference type="SAM" id="Phobius"/>
    </source>
</evidence>
<feature type="region of interest" description="Disordered" evidence="12">
    <location>
        <begin position="319"/>
        <end position="361"/>
    </location>
</feature>
<evidence type="ECO:0000256" key="7">
    <source>
        <dbReference type="ARBA" id="ARBA00023136"/>
    </source>
</evidence>
<keyword evidence="7 13" id="KW-0472">Membrane</keyword>
<dbReference type="PROSITE" id="PS00237">
    <property type="entry name" value="G_PROTEIN_RECEP_F1_1"/>
    <property type="match status" value="1"/>
</dbReference>
<feature type="transmembrane region" description="Helical" evidence="13">
    <location>
        <begin position="137"/>
        <end position="157"/>
    </location>
</feature>
<dbReference type="OrthoDB" id="6358729at2759"/>
<dbReference type="PRINTS" id="PR00237">
    <property type="entry name" value="GPCRRHODOPSN"/>
</dbReference>
<evidence type="ECO:0000256" key="11">
    <source>
        <dbReference type="RuleBase" id="RU000688"/>
    </source>
</evidence>
<dbReference type="CTD" id="43982"/>
<feature type="transmembrane region" description="Helical" evidence="13">
    <location>
        <begin position="491"/>
        <end position="512"/>
    </location>
</feature>
<comment type="similarity">
    <text evidence="2 11">Belongs to the G-protein coupled receptor 1 family.</text>
</comment>
<dbReference type="InterPro" id="IPR017452">
    <property type="entry name" value="GPCR_Rhodpsn_7TM"/>
</dbReference>
<evidence type="ECO:0000259" key="14">
    <source>
        <dbReference type="PROSITE" id="PS50262"/>
    </source>
</evidence>
<dbReference type="PROSITE" id="PS50262">
    <property type="entry name" value="G_PROTEIN_RECEP_F1_2"/>
    <property type="match status" value="1"/>
</dbReference>
<evidence type="ECO:0000256" key="4">
    <source>
        <dbReference type="ARBA" id="ARBA00022692"/>
    </source>
</evidence>
<reference evidence="15" key="1">
    <citation type="submission" date="2014-11" db="EMBL/GenBank/DDBJ databases">
        <authorList>
            <person name="Geib S."/>
        </authorList>
    </citation>
    <scope>NUCLEOTIDE SEQUENCE</scope>
</reference>
<keyword evidence="4 11" id="KW-0812">Transmembrane</keyword>
<feature type="transmembrane region" description="Helical" evidence="13">
    <location>
        <begin position="21"/>
        <end position="46"/>
    </location>
</feature>
<dbReference type="SMART" id="SM01381">
    <property type="entry name" value="7TM_GPCR_Srsx"/>
    <property type="match status" value="1"/>
</dbReference>
<dbReference type="InterPro" id="IPR000276">
    <property type="entry name" value="GPCR_Rhodpsn"/>
</dbReference>
<feature type="transmembrane region" description="Helical" evidence="13">
    <location>
        <begin position="95"/>
        <end position="116"/>
    </location>
</feature>
<dbReference type="EMBL" id="GBXI01016557">
    <property type="protein sequence ID" value="JAC97734.1"/>
    <property type="molecule type" value="Transcribed_RNA"/>
</dbReference>
<dbReference type="GeneID" id="105214265"/>
<gene>
    <name evidence="15" type="primary">OAR1_1</name>
    <name evidence="15" type="ORF">g.27734</name>
</gene>
<dbReference type="PANTHER" id="PTHR24248:SF174">
    <property type="entry name" value="TYRAMINE_OCTOPAMINE RECEPTOR"/>
    <property type="match status" value="1"/>
</dbReference>
<evidence type="ECO:0000313" key="15">
    <source>
        <dbReference type="EMBL" id="JAC97734.1"/>
    </source>
</evidence>
<keyword evidence="3" id="KW-1003">Cell membrane</keyword>
<keyword evidence="6 11" id="KW-0297">G-protein coupled receptor</keyword>
<evidence type="ECO:0000256" key="12">
    <source>
        <dbReference type="SAM" id="MobiDB-lite"/>
    </source>
</evidence>
<dbReference type="PANTHER" id="PTHR24248">
    <property type="entry name" value="ADRENERGIC RECEPTOR-RELATED G-PROTEIN COUPLED RECEPTOR"/>
    <property type="match status" value="1"/>
</dbReference>
<evidence type="ECO:0000256" key="10">
    <source>
        <dbReference type="ARBA" id="ARBA00023224"/>
    </source>
</evidence>
<keyword evidence="10 11" id="KW-0807">Transducer</keyword>
<evidence type="ECO:0000256" key="3">
    <source>
        <dbReference type="ARBA" id="ARBA00022475"/>
    </source>
</evidence>